<sequence length="49" mass="5619">MFSEKMLRAASPTTGAAMDAELQNTMRNRENRWIRAEELPFVSLHLNPS</sequence>
<dbReference type="EMBL" id="JAAIUW010000007">
    <property type="protein sequence ID" value="KAF7823166.1"/>
    <property type="molecule type" value="Genomic_DNA"/>
</dbReference>
<comment type="caution">
    <text evidence="1">The sequence shown here is derived from an EMBL/GenBank/DDBJ whole genome shotgun (WGS) entry which is preliminary data.</text>
</comment>
<evidence type="ECO:0000313" key="2">
    <source>
        <dbReference type="Proteomes" id="UP000634136"/>
    </source>
</evidence>
<reference evidence="1" key="1">
    <citation type="submission" date="2020-09" db="EMBL/GenBank/DDBJ databases">
        <title>Genome-Enabled Discovery of Anthraquinone Biosynthesis in Senna tora.</title>
        <authorList>
            <person name="Kang S.-H."/>
            <person name="Pandey R.P."/>
            <person name="Lee C.-M."/>
            <person name="Sim J.-S."/>
            <person name="Jeong J.-T."/>
            <person name="Choi B.-S."/>
            <person name="Jung M."/>
            <person name="Ginzburg D."/>
            <person name="Zhao K."/>
            <person name="Won S.Y."/>
            <person name="Oh T.-J."/>
            <person name="Yu Y."/>
            <person name="Kim N.-H."/>
            <person name="Lee O.R."/>
            <person name="Lee T.-H."/>
            <person name="Bashyal P."/>
            <person name="Kim T.-S."/>
            <person name="Lee W.-H."/>
            <person name="Kawkins C."/>
            <person name="Kim C.-K."/>
            <person name="Kim J.S."/>
            <person name="Ahn B.O."/>
            <person name="Rhee S.Y."/>
            <person name="Sohng J.K."/>
        </authorList>
    </citation>
    <scope>NUCLEOTIDE SEQUENCE</scope>
    <source>
        <tissue evidence="1">Leaf</tissue>
    </source>
</reference>
<dbReference type="Proteomes" id="UP000634136">
    <property type="component" value="Unassembled WGS sequence"/>
</dbReference>
<evidence type="ECO:0000313" key="1">
    <source>
        <dbReference type="EMBL" id="KAF7823166.1"/>
    </source>
</evidence>
<proteinExistence type="predicted"/>
<keyword evidence="2" id="KW-1185">Reference proteome</keyword>
<organism evidence="1 2">
    <name type="scientific">Senna tora</name>
    <dbReference type="NCBI Taxonomy" id="362788"/>
    <lineage>
        <taxon>Eukaryota</taxon>
        <taxon>Viridiplantae</taxon>
        <taxon>Streptophyta</taxon>
        <taxon>Embryophyta</taxon>
        <taxon>Tracheophyta</taxon>
        <taxon>Spermatophyta</taxon>
        <taxon>Magnoliopsida</taxon>
        <taxon>eudicotyledons</taxon>
        <taxon>Gunneridae</taxon>
        <taxon>Pentapetalae</taxon>
        <taxon>rosids</taxon>
        <taxon>fabids</taxon>
        <taxon>Fabales</taxon>
        <taxon>Fabaceae</taxon>
        <taxon>Caesalpinioideae</taxon>
        <taxon>Cassia clade</taxon>
        <taxon>Senna</taxon>
    </lineage>
</organism>
<dbReference type="AlphaFoldDB" id="A0A834TLP2"/>
<protein>
    <submittedName>
        <fullName evidence="1">Uncharacterized protein</fullName>
    </submittedName>
</protein>
<name>A0A834TLP2_9FABA</name>
<gene>
    <name evidence="1" type="ORF">G2W53_021310</name>
</gene>
<accession>A0A834TLP2</accession>